<gene>
    <name evidence="3" type="ORF">L1049_006879</name>
</gene>
<dbReference type="InterPro" id="IPR032867">
    <property type="entry name" value="DYW_dom"/>
</dbReference>
<comment type="similarity">
    <text evidence="1">Belongs to the PPR family. PCMP-H subfamily.</text>
</comment>
<feature type="domain" description="DYW" evidence="2">
    <location>
        <begin position="14"/>
        <end position="90"/>
    </location>
</feature>
<accession>A0AAP0RHV5</accession>
<proteinExistence type="inferred from homology"/>
<name>A0AAP0RHV5_LIQFO</name>
<evidence type="ECO:0000259" key="2">
    <source>
        <dbReference type="Pfam" id="PF14432"/>
    </source>
</evidence>
<dbReference type="Proteomes" id="UP001415857">
    <property type="component" value="Unassembled WGS sequence"/>
</dbReference>
<protein>
    <recommendedName>
        <fullName evidence="2">DYW domain-containing protein</fullName>
    </recommendedName>
</protein>
<dbReference type="Pfam" id="PF14432">
    <property type="entry name" value="DYW_deaminase"/>
    <property type="match status" value="1"/>
</dbReference>
<organism evidence="3 4">
    <name type="scientific">Liquidambar formosana</name>
    <name type="common">Formosan gum</name>
    <dbReference type="NCBI Taxonomy" id="63359"/>
    <lineage>
        <taxon>Eukaryota</taxon>
        <taxon>Viridiplantae</taxon>
        <taxon>Streptophyta</taxon>
        <taxon>Embryophyta</taxon>
        <taxon>Tracheophyta</taxon>
        <taxon>Spermatophyta</taxon>
        <taxon>Magnoliopsida</taxon>
        <taxon>eudicotyledons</taxon>
        <taxon>Gunneridae</taxon>
        <taxon>Pentapetalae</taxon>
        <taxon>Saxifragales</taxon>
        <taxon>Altingiaceae</taxon>
        <taxon>Liquidambar</taxon>
    </lineage>
</organism>
<reference evidence="3 4" key="1">
    <citation type="journal article" date="2024" name="Plant J.">
        <title>Genome sequences and population genomics reveal climatic adaptation and genomic divergence between two closely related sweetgum species.</title>
        <authorList>
            <person name="Xu W.Q."/>
            <person name="Ren C.Q."/>
            <person name="Zhang X.Y."/>
            <person name="Comes H.P."/>
            <person name="Liu X.H."/>
            <person name="Li Y.G."/>
            <person name="Kettle C.J."/>
            <person name="Jalonen R."/>
            <person name="Gaisberger H."/>
            <person name="Ma Y.Z."/>
            <person name="Qiu Y.X."/>
        </authorList>
    </citation>
    <scope>NUCLEOTIDE SEQUENCE [LARGE SCALE GENOMIC DNA]</scope>
    <source>
        <strain evidence="3">Hangzhou</strain>
    </source>
</reference>
<evidence type="ECO:0000256" key="1">
    <source>
        <dbReference type="ARBA" id="ARBA00006643"/>
    </source>
</evidence>
<dbReference type="GO" id="GO:0008270">
    <property type="term" value="F:zinc ion binding"/>
    <property type="evidence" value="ECO:0007669"/>
    <property type="project" value="InterPro"/>
</dbReference>
<sequence length="90" mass="10346">MPFLSEDDIYSLPERNEQLLEHSEKLAIAFGLISAPTNAPILVFKNLRACKDCHEFGKQVSMVTGREIVVRDSCRFHHFKLGKCSCNDYW</sequence>
<keyword evidence="4" id="KW-1185">Reference proteome</keyword>
<dbReference type="AlphaFoldDB" id="A0AAP0RHV5"/>
<dbReference type="EMBL" id="JBBPBK010000010">
    <property type="protein sequence ID" value="KAK9277338.1"/>
    <property type="molecule type" value="Genomic_DNA"/>
</dbReference>
<evidence type="ECO:0000313" key="4">
    <source>
        <dbReference type="Proteomes" id="UP001415857"/>
    </source>
</evidence>
<evidence type="ECO:0000313" key="3">
    <source>
        <dbReference type="EMBL" id="KAK9277338.1"/>
    </source>
</evidence>
<comment type="caution">
    <text evidence="3">The sequence shown here is derived from an EMBL/GenBank/DDBJ whole genome shotgun (WGS) entry which is preliminary data.</text>
</comment>